<feature type="transmembrane region" description="Helical" evidence="7">
    <location>
        <begin position="271"/>
        <end position="293"/>
    </location>
</feature>
<dbReference type="InterPro" id="IPR010656">
    <property type="entry name" value="DctM"/>
</dbReference>
<feature type="transmembrane region" description="Helical" evidence="7">
    <location>
        <begin position="167"/>
        <end position="192"/>
    </location>
</feature>
<dbReference type="AlphaFoldDB" id="A0A1I0IK79"/>
<comment type="subcellular location">
    <subcellularLocation>
        <location evidence="1 7">Cell inner membrane</location>
        <topology evidence="1 7">Multi-pass membrane protein</topology>
    </subcellularLocation>
</comment>
<dbReference type="RefSeq" id="WP_090737326.1">
    <property type="nucleotide sequence ID" value="NZ_FOHO01000017.1"/>
</dbReference>
<keyword evidence="4 7" id="KW-0812">Transmembrane</keyword>
<evidence type="ECO:0000256" key="3">
    <source>
        <dbReference type="ARBA" id="ARBA00022519"/>
    </source>
</evidence>
<comment type="function">
    <text evidence="7">Part of the tripartite ATP-independent periplasmic (TRAP) transport system.</text>
</comment>
<evidence type="ECO:0000256" key="2">
    <source>
        <dbReference type="ARBA" id="ARBA00022475"/>
    </source>
</evidence>
<dbReference type="PIRSF" id="PIRSF006066">
    <property type="entry name" value="HI0050"/>
    <property type="match status" value="1"/>
</dbReference>
<accession>A0A1I0IK79</accession>
<dbReference type="STRING" id="364199.SAMN04489858_11720"/>
<name>A0A1I0IK79_9RHOB</name>
<keyword evidence="6 7" id="KW-0472">Membrane</keyword>
<gene>
    <name evidence="9" type="ORF">SAMN04489858_11720</name>
</gene>
<feature type="transmembrane region" description="Helical" evidence="7">
    <location>
        <begin position="313"/>
        <end position="330"/>
    </location>
</feature>
<dbReference type="PANTHER" id="PTHR33362">
    <property type="entry name" value="SIALIC ACID TRAP TRANSPORTER PERMEASE PROTEIN SIAT-RELATED"/>
    <property type="match status" value="1"/>
</dbReference>
<comment type="subunit">
    <text evidence="7">The complex comprises the extracytoplasmic solute receptor protein and the two transmembrane proteins.</text>
</comment>
<dbReference type="Pfam" id="PF06808">
    <property type="entry name" value="DctM"/>
    <property type="match status" value="1"/>
</dbReference>
<sequence>MAKTLILLFFATLLLSVPVAFTMGIAGLSAIFLHGGLNPLVATQRLFAGIDSFPLMAVPFFILASELMTACGLTNALLRFANALVGHVRGGLGHVNILVSMLFAGISGSALADAAGPSAIVMRMMREAGYEKNYAGALSAATATIGPIIPPSILAVIFAISTNGVTVAGLFLAGILPGILLGLSLALANHVVSTRHGYRGRETRADRAELRQATLAALPALIMPGIILGGILFGVFTPTEAGAVASAYALLLGFVLRAFRLRSIYHAFVRAAVITSSVFLIVAMASIFAWLLTYLQIPQSLAEVITGITENRIGILLILAGFALICGFFIDTLPALIILTPILGPIAYSAGVDPLQFGMMLVLNLTIGMITPPVGPVLFVVAAVGQLKIESLSKAVLPLLLAELVVLLLVILVPEVSTFVPNFFGFAN</sequence>
<dbReference type="PANTHER" id="PTHR33362:SF2">
    <property type="entry name" value="TRAP TRANSPORTER LARGE PERMEASE PROTEIN"/>
    <property type="match status" value="1"/>
</dbReference>
<dbReference type="EMBL" id="FOHO01000017">
    <property type="protein sequence ID" value="SET97479.1"/>
    <property type="molecule type" value="Genomic_DNA"/>
</dbReference>
<dbReference type="GO" id="GO:0022857">
    <property type="term" value="F:transmembrane transporter activity"/>
    <property type="evidence" value="ECO:0007669"/>
    <property type="project" value="UniProtKB-UniRule"/>
</dbReference>
<evidence type="ECO:0000256" key="7">
    <source>
        <dbReference type="RuleBase" id="RU369079"/>
    </source>
</evidence>
<comment type="caution">
    <text evidence="7">Lacks conserved residue(s) required for the propagation of feature annotation.</text>
</comment>
<feature type="transmembrane region" description="Helical" evidence="7">
    <location>
        <begin position="134"/>
        <end position="161"/>
    </location>
</feature>
<feature type="transmembrane region" description="Helical" evidence="7">
    <location>
        <begin position="213"/>
        <end position="235"/>
    </location>
</feature>
<reference evidence="9 10" key="1">
    <citation type="submission" date="2016-10" db="EMBL/GenBank/DDBJ databases">
        <authorList>
            <person name="de Groot N.N."/>
        </authorList>
    </citation>
    <scope>NUCLEOTIDE SEQUENCE [LARGE SCALE GENOMIC DNA]</scope>
    <source>
        <strain evidence="9 10">DSM 17862</strain>
    </source>
</reference>
<keyword evidence="10" id="KW-1185">Reference proteome</keyword>
<feature type="domain" description="TRAP C4-dicarboxylate transport system permease DctM subunit" evidence="8">
    <location>
        <begin position="7"/>
        <end position="415"/>
    </location>
</feature>
<dbReference type="Proteomes" id="UP000199180">
    <property type="component" value="Unassembled WGS sequence"/>
</dbReference>
<evidence type="ECO:0000313" key="9">
    <source>
        <dbReference type="EMBL" id="SET97479.1"/>
    </source>
</evidence>
<dbReference type="OrthoDB" id="9790209at2"/>
<evidence type="ECO:0000259" key="8">
    <source>
        <dbReference type="Pfam" id="PF06808"/>
    </source>
</evidence>
<keyword evidence="5 7" id="KW-1133">Transmembrane helix</keyword>
<evidence type="ECO:0000256" key="5">
    <source>
        <dbReference type="ARBA" id="ARBA00022989"/>
    </source>
</evidence>
<feature type="transmembrane region" description="Helical" evidence="7">
    <location>
        <begin position="357"/>
        <end position="384"/>
    </location>
</feature>
<protein>
    <recommendedName>
        <fullName evidence="7">TRAP transporter large permease protein</fullName>
    </recommendedName>
</protein>
<evidence type="ECO:0000313" key="10">
    <source>
        <dbReference type="Proteomes" id="UP000199180"/>
    </source>
</evidence>
<keyword evidence="3 7" id="KW-0997">Cell inner membrane</keyword>
<feature type="transmembrane region" description="Helical" evidence="7">
    <location>
        <begin position="241"/>
        <end position="259"/>
    </location>
</feature>
<evidence type="ECO:0000256" key="4">
    <source>
        <dbReference type="ARBA" id="ARBA00022692"/>
    </source>
</evidence>
<feature type="transmembrane region" description="Helical" evidence="7">
    <location>
        <begin position="335"/>
        <end position="351"/>
    </location>
</feature>
<dbReference type="GO" id="GO:0005886">
    <property type="term" value="C:plasma membrane"/>
    <property type="evidence" value="ECO:0007669"/>
    <property type="project" value="UniProtKB-SubCell"/>
</dbReference>
<dbReference type="NCBIfam" id="TIGR00786">
    <property type="entry name" value="dctM"/>
    <property type="match status" value="1"/>
</dbReference>
<proteinExistence type="inferred from homology"/>
<feature type="transmembrane region" description="Helical" evidence="7">
    <location>
        <begin position="396"/>
        <end position="414"/>
    </location>
</feature>
<evidence type="ECO:0000256" key="6">
    <source>
        <dbReference type="ARBA" id="ARBA00023136"/>
    </source>
</evidence>
<evidence type="ECO:0000256" key="1">
    <source>
        <dbReference type="ARBA" id="ARBA00004429"/>
    </source>
</evidence>
<comment type="similarity">
    <text evidence="7">Belongs to the TRAP transporter large permease family.</text>
</comment>
<organism evidence="9 10">
    <name type="scientific">Paracoccus homiensis</name>
    <dbReference type="NCBI Taxonomy" id="364199"/>
    <lineage>
        <taxon>Bacteria</taxon>
        <taxon>Pseudomonadati</taxon>
        <taxon>Pseudomonadota</taxon>
        <taxon>Alphaproteobacteria</taxon>
        <taxon>Rhodobacterales</taxon>
        <taxon>Paracoccaceae</taxon>
        <taxon>Paracoccus</taxon>
    </lineage>
</organism>
<keyword evidence="2" id="KW-1003">Cell membrane</keyword>
<keyword evidence="7" id="KW-0813">Transport</keyword>
<dbReference type="InterPro" id="IPR004681">
    <property type="entry name" value="TRAP_DctM"/>
</dbReference>